<comment type="caution">
    <text evidence="1">The sequence shown here is derived from an EMBL/GenBank/DDBJ whole genome shotgun (WGS) entry which is preliminary data.</text>
</comment>
<protein>
    <recommendedName>
        <fullName evidence="3">ATP-dependent DNA helicase</fullName>
    </recommendedName>
</protein>
<evidence type="ECO:0000313" key="2">
    <source>
        <dbReference type="Proteomes" id="UP000541444"/>
    </source>
</evidence>
<name>A0A7J7L6N9_9MAGN</name>
<feature type="non-terminal residue" evidence="1">
    <location>
        <position position="1"/>
    </location>
</feature>
<keyword evidence="2" id="KW-1185">Reference proteome</keyword>
<proteinExistence type="predicted"/>
<dbReference type="OrthoDB" id="272985at2759"/>
<dbReference type="AlphaFoldDB" id="A0A7J7L6N9"/>
<dbReference type="EMBL" id="JACGCM010002607">
    <property type="protein sequence ID" value="KAF6138250.1"/>
    <property type="molecule type" value="Genomic_DNA"/>
</dbReference>
<accession>A0A7J7L6N9</accession>
<dbReference type="Proteomes" id="UP000541444">
    <property type="component" value="Unassembled WGS sequence"/>
</dbReference>
<organism evidence="1 2">
    <name type="scientific">Kingdonia uniflora</name>
    <dbReference type="NCBI Taxonomy" id="39325"/>
    <lineage>
        <taxon>Eukaryota</taxon>
        <taxon>Viridiplantae</taxon>
        <taxon>Streptophyta</taxon>
        <taxon>Embryophyta</taxon>
        <taxon>Tracheophyta</taxon>
        <taxon>Spermatophyta</taxon>
        <taxon>Magnoliopsida</taxon>
        <taxon>Ranunculales</taxon>
        <taxon>Circaeasteraceae</taxon>
        <taxon>Kingdonia</taxon>
    </lineage>
</organism>
<gene>
    <name evidence="1" type="ORF">GIB67_019420</name>
</gene>
<evidence type="ECO:0008006" key="3">
    <source>
        <dbReference type="Google" id="ProtNLM"/>
    </source>
</evidence>
<sequence length="92" mass="10080">IGSNPKEAIELPATFHKCVNLDELICSVYPNLKEVTTTSTTYLTKCTILSARNEDVNIINIQAMAKIQGQKIIYLAADKLSEADVGDHTITN</sequence>
<reference evidence="1 2" key="1">
    <citation type="journal article" date="2020" name="IScience">
        <title>Genome Sequencing of the Endangered Kingdonia uniflora (Circaeasteraceae, Ranunculales) Reveals Potential Mechanisms of Evolutionary Specialization.</title>
        <authorList>
            <person name="Sun Y."/>
            <person name="Deng T."/>
            <person name="Zhang A."/>
            <person name="Moore M.J."/>
            <person name="Landis J.B."/>
            <person name="Lin N."/>
            <person name="Zhang H."/>
            <person name="Zhang X."/>
            <person name="Huang J."/>
            <person name="Zhang X."/>
            <person name="Sun H."/>
            <person name="Wang H."/>
        </authorList>
    </citation>
    <scope>NUCLEOTIDE SEQUENCE [LARGE SCALE GENOMIC DNA]</scope>
    <source>
        <strain evidence="1">TB1705</strain>
        <tissue evidence="1">Leaf</tissue>
    </source>
</reference>
<evidence type="ECO:0000313" key="1">
    <source>
        <dbReference type="EMBL" id="KAF6138250.1"/>
    </source>
</evidence>